<dbReference type="Pfam" id="PF00092">
    <property type="entry name" value="VWA"/>
    <property type="match status" value="1"/>
</dbReference>
<evidence type="ECO:0000256" key="2">
    <source>
        <dbReference type="SAM" id="MobiDB-lite"/>
    </source>
</evidence>
<proteinExistence type="predicted"/>
<feature type="domain" description="C-type lectin" evidence="4">
    <location>
        <begin position="33"/>
        <end position="168"/>
    </location>
</feature>
<dbReference type="Gene3D" id="3.40.50.410">
    <property type="entry name" value="von Willebrand factor, type A domain"/>
    <property type="match status" value="1"/>
</dbReference>
<dbReference type="PROSITE" id="PS50234">
    <property type="entry name" value="VWFA"/>
    <property type="match status" value="1"/>
</dbReference>
<feature type="chain" id="PRO_5028200203" evidence="3">
    <location>
        <begin position="16"/>
        <end position="611"/>
    </location>
</feature>
<dbReference type="InParanoid" id="A0A6P8IK63"/>
<dbReference type="SUPFAM" id="SSF53300">
    <property type="entry name" value="vWA-like"/>
    <property type="match status" value="1"/>
</dbReference>
<feature type="domain" description="VWFA" evidence="5">
    <location>
        <begin position="327"/>
        <end position="504"/>
    </location>
</feature>
<feature type="domain" description="C-type lectin" evidence="4">
    <location>
        <begin position="188"/>
        <end position="318"/>
    </location>
</feature>
<dbReference type="OrthoDB" id="5963260at2759"/>
<organism evidence="6 7">
    <name type="scientific">Actinia tenebrosa</name>
    <name type="common">Australian red waratah sea anemone</name>
    <dbReference type="NCBI Taxonomy" id="6105"/>
    <lineage>
        <taxon>Eukaryota</taxon>
        <taxon>Metazoa</taxon>
        <taxon>Cnidaria</taxon>
        <taxon>Anthozoa</taxon>
        <taxon>Hexacorallia</taxon>
        <taxon>Actiniaria</taxon>
        <taxon>Actiniidae</taxon>
        <taxon>Actinia</taxon>
    </lineage>
</organism>
<dbReference type="PRINTS" id="PR01504">
    <property type="entry name" value="PNCREATITSAP"/>
</dbReference>
<evidence type="ECO:0000313" key="7">
    <source>
        <dbReference type="RefSeq" id="XP_031567316.1"/>
    </source>
</evidence>
<reference evidence="7" key="1">
    <citation type="submission" date="2025-08" db="UniProtKB">
        <authorList>
            <consortium name="RefSeq"/>
        </authorList>
    </citation>
    <scope>IDENTIFICATION</scope>
    <source>
        <tissue evidence="7">Tentacle</tissue>
    </source>
</reference>
<dbReference type="PROSITE" id="PS50041">
    <property type="entry name" value="C_TYPE_LECTIN_2"/>
    <property type="match status" value="2"/>
</dbReference>
<feature type="non-terminal residue" evidence="7">
    <location>
        <position position="611"/>
    </location>
</feature>
<evidence type="ECO:0000259" key="4">
    <source>
        <dbReference type="PROSITE" id="PS50041"/>
    </source>
</evidence>
<dbReference type="PANTHER" id="PTHR24020:SF20">
    <property type="entry name" value="PH DOMAIN-CONTAINING PROTEIN"/>
    <property type="match status" value="1"/>
</dbReference>
<dbReference type="InterPro" id="IPR018378">
    <property type="entry name" value="C-type_lectin_CS"/>
</dbReference>
<dbReference type="InterPro" id="IPR050525">
    <property type="entry name" value="ECM_Assembly_Org"/>
</dbReference>
<protein>
    <submittedName>
        <fullName evidence="7">Macrophage mannose receptor 1-like</fullName>
    </submittedName>
</protein>
<dbReference type="CDD" id="cd00037">
    <property type="entry name" value="CLECT"/>
    <property type="match status" value="2"/>
</dbReference>
<gene>
    <name evidence="7" type="primary">LOC116302226</name>
</gene>
<sequence length="611" mass="70839">MLWKSLSSLVWVVFGCVYLCTEPTHSTSAGYVFQNGPYIYKVVLPKEDKRSWFEAEEICRIEESGNLLTIGDKKEGNWVNQLMHNLTKELDYMGKFWIGATDKRLRGVYEFVDGSPFKYREAPWAEGEPNRPPKKAFGHEYCISMDPNSGTPTWSDDDCFQSFGYICKSQEVPKRLKDNKRFGYAWEWNYYEYKFIPLPYDSMTWSEAELYCQEAESGHLLSIYNSEESEWVTERIRQIRQVLGFKGLWIGATDIFSKGSFKWTDRGPVNYTKWTEGAPKNTSLSRKPREACVAILADPEWGKWDEEFCINKMPFVCKTKKCKGKSDLAFIVDASGSVTEEGFKKAKEFMLKVMRGFQVTNNETHVGLIRFANDADVIFGLKKHHNVLELKKAIDDMLFVQGETHTEKALDLARTTLFSQTAGSRMDVPRIALVMTDGKSDSFRRTSQAAAKLKTMGVTIVTLGIGNGVDRKELIDMSTSEDYVLYVESYAALSKRVKEIRERVCDEIIRQGLIRQRALEEKARILAEKMARERARLLAQEKARRLELQRLSAKERARKLAELRRLQQERARKLAHQQRLDKEKKARQLAEKQRLDRERKLAEQRRRENIR</sequence>
<evidence type="ECO:0000256" key="3">
    <source>
        <dbReference type="SAM" id="SignalP"/>
    </source>
</evidence>
<dbReference type="SMART" id="SM00327">
    <property type="entry name" value="VWA"/>
    <property type="match status" value="1"/>
</dbReference>
<dbReference type="SUPFAM" id="SSF56436">
    <property type="entry name" value="C-type lectin-like"/>
    <property type="match status" value="2"/>
</dbReference>
<feature type="region of interest" description="Disordered" evidence="2">
    <location>
        <begin position="574"/>
        <end position="611"/>
    </location>
</feature>
<dbReference type="RefSeq" id="XP_031567316.1">
    <property type="nucleotide sequence ID" value="XM_031711456.1"/>
</dbReference>
<dbReference type="CDD" id="cd01450">
    <property type="entry name" value="vWFA_subfamily_ECM"/>
    <property type="match status" value="1"/>
</dbReference>
<keyword evidence="3" id="KW-0732">Signal</keyword>
<dbReference type="SMART" id="SM00034">
    <property type="entry name" value="CLECT"/>
    <property type="match status" value="2"/>
</dbReference>
<dbReference type="Proteomes" id="UP000515163">
    <property type="component" value="Unplaced"/>
</dbReference>
<dbReference type="PANTHER" id="PTHR24020">
    <property type="entry name" value="COLLAGEN ALPHA"/>
    <property type="match status" value="1"/>
</dbReference>
<dbReference type="PROSITE" id="PS00615">
    <property type="entry name" value="C_TYPE_LECTIN_1"/>
    <property type="match status" value="1"/>
</dbReference>
<name>A0A6P8IK63_ACTTE</name>
<dbReference type="GeneID" id="116302226"/>
<dbReference type="PROSITE" id="PS51257">
    <property type="entry name" value="PROKAR_LIPOPROTEIN"/>
    <property type="match status" value="1"/>
</dbReference>
<evidence type="ECO:0000259" key="5">
    <source>
        <dbReference type="PROSITE" id="PS50234"/>
    </source>
</evidence>
<dbReference type="InterPro" id="IPR001304">
    <property type="entry name" value="C-type_lectin-like"/>
</dbReference>
<dbReference type="KEGG" id="aten:116302226"/>
<feature type="signal peptide" evidence="3">
    <location>
        <begin position="1"/>
        <end position="15"/>
    </location>
</feature>
<dbReference type="InterPro" id="IPR036465">
    <property type="entry name" value="vWFA_dom_sf"/>
</dbReference>
<keyword evidence="6" id="KW-1185">Reference proteome</keyword>
<dbReference type="AlphaFoldDB" id="A0A6P8IK63"/>
<dbReference type="PRINTS" id="PR00453">
    <property type="entry name" value="VWFADOMAIN"/>
</dbReference>
<dbReference type="Pfam" id="PF00059">
    <property type="entry name" value="Lectin_C"/>
    <property type="match status" value="2"/>
</dbReference>
<dbReference type="InterPro" id="IPR002035">
    <property type="entry name" value="VWF_A"/>
</dbReference>
<accession>A0A6P8IK63</accession>
<dbReference type="InterPro" id="IPR016186">
    <property type="entry name" value="C-type_lectin-like/link_sf"/>
</dbReference>
<evidence type="ECO:0000313" key="6">
    <source>
        <dbReference type="Proteomes" id="UP000515163"/>
    </source>
</evidence>
<evidence type="ECO:0000256" key="1">
    <source>
        <dbReference type="ARBA" id="ARBA00023157"/>
    </source>
</evidence>
<dbReference type="InterPro" id="IPR016187">
    <property type="entry name" value="CTDL_fold"/>
</dbReference>
<keyword evidence="1" id="KW-1015">Disulfide bond</keyword>
<dbReference type="Gene3D" id="3.10.100.10">
    <property type="entry name" value="Mannose-Binding Protein A, subunit A"/>
    <property type="match status" value="2"/>
</dbReference>